<dbReference type="PROSITE" id="PS01272">
    <property type="entry name" value="GCKR"/>
    <property type="match status" value="1"/>
</dbReference>
<gene>
    <name evidence="3" type="primary">murQ</name>
    <name evidence="5" type="ORF">PYK22_01445</name>
</gene>
<feature type="active site" description="Proton donor" evidence="3">
    <location>
        <position position="82"/>
    </location>
</feature>
<dbReference type="PANTHER" id="PTHR10088:SF4">
    <property type="entry name" value="GLUCOKINASE REGULATORY PROTEIN"/>
    <property type="match status" value="1"/>
</dbReference>
<comment type="pathway">
    <text evidence="3">Amino-sugar metabolism; N-acetylmuramate degradation.</text>
</comment>
<dbReference type="RefSeq" id="WP_041975753.1">
    <property type="nucleotide sequence ID" value="NZ_CBXV010000005.1"/>
</dbReference>
<evidence type="ECO:0000256" key="2">
    <source>
        <dbReference type="ARBA" id="ARBA00023277"/>
    </source>
</evidence>
<dbReference type="EC" id="4.2.1.126" evidence="3"/>
<dbReference type="InterPro" id="IPR001347">
    <property type="entry name" value="SIS_dom"/>
</dbReference>
<feature type="domain" description="SIS" evidence="4">
    <location>
        <begin position="54"/>
        <end position="217"/>
    </location>
</feature>
<dbReference type="Gene3D" id="1.10.8.1080">
    <property type="match status" value="1"/>
</dbReference>
<dbReference type="GO" id="GO:0016803">
    <property type="term" value="F:ether hydrolase activity"/>
    <property type="evidence" value="ECO:0007669"/>
    <property type="project" value="TreeGrafter"/>
</dbReference>
<dbReference type="NCBIfam" id="TIGR00274">
    <property type="entry name" value="N-acetylmuramic acid 6-phosphate etherase"/>
    <property type="match status" value="1"/>
</dbReference>
<reference evidence="5 6" key="1">
    <citation type="submission" date="2013-12" db="EMBL/GenBank/DDBJ databases">
        <authorList>
            <person name="Stott M."/>
        </authorList>
    </citation>
    <scope>NUCLEOTIDE SEQUENCE [LARGE SCALE GENOMIC DNA]</scope>
    <source>
        <strain evidence="5 6">K22</strain>
    </source>
</reference>
<dbReference type="SUPFAM" id="SSF53697">
    <property type="entry name" value="SIS domain"/>
    <property type="match status" value="1"/>
</dbReference>
<dbReference type="Pfam" id="PF22645">
    <property type="entry name" value="GKRP_SIS_N"/>
    <property type="match status" value="1"/>
</dbReference>
<name>A0A0B6WYS0_9BACT</name>
<proteinExistence type="inferred from homology"/>
<dbReference type="InterPro" id="IPR005486">
    <property type="entry name" value="Glucokinase_regulatory_CS"/>
</dbReference>
<dbReference type="NCBIfam" id="NF009222">
    <property type="entry name" value="PRK12570.1"/>
    <property type="match status" value="1"/>
</dbReference>
<dbReference type="Proteomes" id="UP000031518">
    <property type="component" value="Unassembled WGS sequence"/>
</dbReference>
<keyword evidence="1 3" id="KW-0456">Lyase</keyword>
<dbReference type="Gene3D" id="3.40.50.10490">
    <property type="entry name" value="Glucose-6-phosphate isomerase like protein, domain 1"/>
    <property type="match status" value="1"/>
</dbReference>
<keyword evidence="2 3" id="KW-0119">Carbohydrate metabolism</keyword>
<dbReference type="GO" id="GO:0009254">
    <property type="term" value="P:peptidoglycan turnover"/>
    <property type="evidence" value="ECO:0007669"/>
    <property type="project" value="TreeGrafter"/>
</dbReference>
<dbReference type="PROSITE" id="PS51464">
    <property type="entry name" value="SIS"/>
    <property type="match status" value="1"/>
</dbReference>
<evidence type="ECO:0000256" key="1">
    <source>
        <dbReference type="ARBA" id="ARBA00023239"/>
    </source>
</evidence>
<dbReference type="GO" id="GO:0097367">
    <property type="term" value="F:carbohydrate derivative binding"/>
    <property type="evidence" value="ECO:0007669"/>
    <property type="project" value="InterPro"/>
</dbReference>
<evidence type="ECO:0000256" key="3">
    <source>
        <dbReference type="HAMAP-Rule" id="MF_00068"/>
    </source>
</evidence>
<keyword evidence="6" id="KW-1185">Reference proteome</keyword>
<dbReference type="InterPro" id="IPR040190">
    <property type="entry name" value="MURQ/GCKR"/>
</dbReference>
<dbReference type="EMBL" id="CBXV010000005">
    <property type="protein sequence ID" value="CDM65444.1"/>
    <property type="molecule type" value="Genomic_DNA"/>
</dbReference>
<sequence>MDQVPITEQENPRTAQISELPTLEIIRLMNEEDARVADAVRLALPQVARAIDRIVERLRAGGRLFYVGTGTSGRLGVLDAAECPPTFGVSPELVQGVIAGGYEALYRAVEASEDDKEAGACDLERRGVTADDAVVGIAASGRTPYTVGAVEFARSLGAFTAAVTCVPDSPITRAAEVPIVAVVGPEVITGSTRLKAGTAQKMILNMISTVAMIRLGYVKGNRMTNLQPRNTKLRARAVRILRAELGLDEEQAQAALDRAGDDLRTALVMCKTGRTRDEAEAALKAVQWRIADAVRMLVGNAE</sequence>
<feature type="active site" evidence="3">
    <location>
        <position position="113"/>
    </location>
</feature>
<protein>
    <recommendedName>
        <fullName evidence="3">N-acetylmuramic acid 6-phosphate etherase</fullName>
        <shortName evidence="3">MurNAc-6-P etherase</shortName>
        <ecNumber evidence="3">4.2.1.126</ecNumber>
    </recommendedName>
    <alternativeName>
        <fullName evidence="3">N-acetylmuramic acid 6-phosphate hydrolase</fullName>
    </alternativeName>
    <alternativeName>
        <fullName evidence="3">N-acetylmuramic acid 6-phosphate lyase</fullName>
    </alternativeName>
</protein>
<comment type="miscellaneous">
    <text evidence="3">A lyase-type mechanism (elimination/hydration) is suggested for the cleavage of the lactyl ether bond of MurNAc 6-phosphate, with the formation of an alpha,beta-unsaturated aldehyde intermediate with (E)-stereochemistry, followed by the syn addition of water to give product.</text>
</comment>
<dbReference type="GO" id="GO:0016835">
    <property type="term" value="F:carbon-oxygen lyase activity"/>
    <property type="evidence" value="ECO:0007669"/>
    <property type="project" value="UniProtKB-UniRule"/>
</dbReference>
<comment type="function">
    <text evidence="3">Specifically catalyzes the cleavage of the D-lactyl ether substituent of MurNAc 6-phosphate, producing GlcNAc 6-phosphate and D-lactate.</text>
</comment>
<dbReference type="OrthoDB" id="9813395at2"/>
<dbReference type="GO" id="GO:0097173">
    <property type="term" value="P:N-acetylmuramic acid catabolic process"/>
    <property type="evidence" value="ECO:0007669"/>
    <property type="project" value="UniProtKB-UniPathway"/>
</dbReference>
<comment type="similarity">
    <text evidence="3">Belongs to the GCKR-like family. MurNAc-6-P etherase subfamily.</text>
</comment>
<dbReference type="STRING" id="454194.PYK22_01445"/>
<dbReference type="InterPro" id="IPR046348">
    <property type="entry name" value="SIS_dom_sf"/>
</dbReference>
<comment type="subunit">
    <text evidence="3">Homodimer.</text>
</comment>
<dbReference type="UniPathway" id="UPA00342"/>
<evidence type="ECO:0000313" key="5">
    <source>
        <dbReference type="EMBL" id="CDM65444.1"/>
    </source>
</evidence>
<dbReference type="AlphaFoldDB" id="A0A0B6WYS0"/>
<dbReference type="CDD" id="cd05007">
    <property type="entry name" value="SIS_Etherase"/>
    <property type="match status" value="1"/>
</dbReference>
<accession>A0A0B6WYS0</accession>
<dbReference type="PANTHER" id="PTHR10088">
    <property type="entry name" value="GLUCOKINASE REGULATORY PROTEIN"/>
    <property type="match status" value="1"/>
</dbReference>
<evidence type="ECO:0000259" key="4">
    <source>
        <dbReference type="PROSITE" id="PS51464"/>
    </source>
</evidence>
<dbReference type="FunFam" id="3.40.50.10490:FF:000014">
    <property type="entry name" value="N-acetylmuramic acid 6-phosphate etherase"/>
    <property type="match status" value="1"/>
</dbReference>
<dbReference type="NCBIfam" id="NF003915">
    <property type="entry name" value="PRK05441.1"/>
    <property type="match status" value="1"/>
</dbReference>
<evidence type="ECO:0000313" key="6">
    <source>
        <dbReference type="Proteomes" id="UP000031518"/>
    </source>
</evidence>
<comment type="catalytic activity">
    <reaction evidence="3">
        <text>N-acetyl-D-muramate 6-phosphate + H2O = N-acetyl-D-glucosamine 6-phosphate + (R)-lactate</text>
        <dbReference type="Rhea" id="RHEA:26410"/>
        <dbReference type="ChEBI" id="CHEBI:15377"/>
        <dbReference type="ChEBI" id="CHEBI:16004"/>
        <dbReference type="ChEBI" id="CHEBI:57513"/>
        <dbReference type="ChEBI" id="CHEBI:58722"/>
        <dbReference type="EC" id="4.2.1.126"/>
    </reaction>
</comment>
<dbReference type="InterPro" id="IPR005488">
    <property type="entry name" value="Etherase_MurQ"/>
</dbReference>
<dbReference type="HAMAP" id="MF_00068">
    <property type="entry name" value="MurQ"/>
    <property type="match status" value="1"/>
</dbReference>
<organism evidence="5 6">
    <name type="scientific">Pyrinomonas methylaliphatogenes</name>
    <dbReference type="NCBI Taxonomy" id="454194"/>
    <lineage>
        <taxon>Bacteria</taxon>
        <taxon>Pseudomonadati</taxon>
        <taxon>Acidobacteriota</taxon>
        <taxon>Blastocatellia</taxon>
        <taxon>Blastocatellales</taxon>
        <taxon>Pyrinomonadaceae</taxon>
        <taxon>Pyrinomonas</taxon>
    </lineage>
</organism>
<reference evidence="5 6" key="2">
    <citation type="submission" date="2015-01" db="EMBL/GenBank/DDBJ databases">
        <title>Complete genome sequence of Pyrinomonas methylaliphatogenes type strain K22T.</title>
        <authorList>
            <person name="Lee K.C.Y."/>
            <person name="Power J.F."/>
            <person name="Dunfield P.F."/>
            <person name="Morgan X.C."/>
            <person name="Huttenhower C."/>
            <person name="Stott M.B."/>
        </authorList>
    </citation>
    <scope>NUCLEOTIDE SEQUENCE [LARGE SCALE GENOMIC DNA]</scope>
    <source>
        <strain evidence="5 6">K22</strain>
    </source>
</reference>
<dbReference type="GO" id="GO:0046348">
    <property type="term" value="P:amino sugar catabolic process"/>
    <property type="evidence" value="ECO:0007669"/>
    <property type="project" value="InterPro"/>
</dbReference>